<protein>
    <submittedName>
        <fullName evidence="1">Uncharacterized protein</fullName>
    </submittedName>
</protein>
<organism evidence="1 2">
    <name type="scientific">Pontibacillus yanchengensis</name>
    <dbReference type="NCBI Taxonomy" id="462910"/>
    <lineage>
        <taxon>Bacteria</taxon>
        <taxon>Bacillati</taxon>
        <taxon>Bacillota</taxon>
        <taxon>Bacilli</taxon>
        <taxon>Bacillales</taxon>
        <taxon>Bacillaceae</taxon>
        <taxon>Pontibacillus</taxon>
    </lineage>
</organism>
<reference evidence="1" key="1">
    <citation type="submission" date="2019-11" db="EMBL/GenBank/DDBJ databases">
        <title>Genome sequences of 17 halophilic strains isolated from different environments.</title>
        <authorList>
            <person name="Furrow R.E."/>
        </authorList>
    </citation>
    <scope>NUCLEOTIDE SEQUENCE</scope>
    <source>
        <strain evidence="1">22510_22_Filter</strain>
    </source>
</reference>
<dbReference type="Proteomes" id="UP000466692">
    <property type="component" value="Unassembled WGS sequence"/>
</dbReference>
<comment type="caution">
    <text evidence="1">The sequence shown here is derived from an EMBL/GenBank/DDBJ whole genome shotgun (WGS) entry which is preliminary data.</text>
</comment>
<dbReference type="EMBL" id="WMEU01000006">
    <property type="protein sequence ID" value="MYL54921.1"/>
    <property type="molecule type" value="Genomic_DNA"/>
</dbReference>
<sequence>MKKNPESFSNSLLYFSLGCIILAFIFSGVFQSKESESLQEKLTVSTQVRSLLNNDSKGIENKLNTIVENTNQISKIEIYNVSGISESIKVFDYVKKEKPNFEYSRDFAFTPLFVDFHPSGSGDSNWYVITERRSFHTLSVLVLLLGFTLYWFSFSIWALRNAYYQKRLNVMWAFLLVLLNVIGYSLFLLYRNKTDAKHGF</sequence>
<gene>
    <name evidence="1" type="ORF">GLW08_16425</name>
</gene>
<evidence type="ECO:0000313" key="1">
    <source>
        <dbReference type="EMBL" id="MYL54921.1"/>
    </source>
</evidence>
<proteinExistence type="predicted"/>
<keyword evidence="2" id="KW-1185">Reference proteome</keyword>
<evidence type="ECO:0000313" key="2">
    <source>
        <dbReference type="Proteomes" id="UP000466692"/>
    </source>
</evidence>
<name>A0ACC7VIZ4_9BACI</name>
<accession>A0ACC7VIZ4</accession>